<organism evidence="1 2">
    <name type="scientific">Burkholderia territorii</name>
    <dbReference type="NCBI Taxonomy" id="1503055"/>
    <lineage>
        <taxon>Bacteria</taxon>
        <taxon>Pseudomonadati</taxon>
        <taxon>Pseudomonadota</taxon>
        <taxon>Betaproteobacteria</taxon>
        <taxon>Burkholderiales</taxon>
        <taxon>Burkholderiaceae</taxon>
        <taxon>Burkholderia</taxon>
        <taxon>Burkholderia cepacia complex</taxon>
    </lineage>
</organism>
<dbReference type="RefSeq" id="WP_060108115.1">
    <property type="nucleotide sequence ID" value="NZ_LPEQ01000113.1"/>
</dbReference>
<comment type="caution">
    <text evidence="1">The sequence shown here is derived from an EMBL/GenBank/DDBJ whole genome shotgun (WGS) entry which is preliminary data.</text>
</comment>
<dbReference type="EMBL" id="LPEQ01000113">
    <property type="protein sequence ID" value="KVV40792.1"/>
    <property type="molecule type" value="Genomic_DNA"/>
</dbReference>
<proteinExistence type="predicted"/>
<keyword evidence="2" id="KW-1185">Reference proteome</keyword>
<accession>A0A106DR41</accession>
<name>A0A106DR41_9BURK</name>
<dbReference type="Proteomes" id="UP000062317">
    <property type="component" value="Unassembled WGS sequence"/>
</dbReference>
<sequence length="101" mass="11552">MNASDWTFTVLKEELTMAYTLKIQSPVFDNRDCIRGTRTRSLPEFGAFETVAFAFKKADLLHDQWHLELGDGDSIQVWENGQRVHRTFSTADSFDVGAFAF</sequence>
<evidence type="ECO:0000313" key="1">
    <source>
        <dbReference type="EMBL" id="KVV40792.1"/>
    </source>
</evidence>
<reference evidence="1 2" key="1">
    <citation type="submission" date="2015-11" db="EMBL/GenBank/DDBJ databases">
        <title>Expanding the genomic diversity of Burkholderia species for the development of highly accurate diagnostics.</title>
        <authorList>
            <person name="Sahl J."/>
            <person name="Keim P."/>
            <person name="Wagner D."/>
        </authorList>
    </citation>
    <scope>NUCLEOTIDE SEQUENCE [LARGE SCALE GENOMIC DNA]</scope>
    <source>
        <strain evidence="1 2">MSMB1301WGS</strain>
    </source>
</reference>
<evidence type="ECO:0000313" key="2">
    <source>
        <dbReference type="Proteomes" id="UP000062317"/>
    </source>
</evidence>
<gene>
    <name evidence="1" type="ORF">WT27_12735</name>
</gene>
<protein>
    <submittedName>
        <fullName evidence="1">Uncharacterized protein</fullName>
    </submittedName>
</protein>
<dbReference type="AlphaFoldDB" id="A0A106DR41"/>